<keyword evidence="2" id="KW-1185">Reference proteome</keyword>
<name>A0AAN8KCJ6_PATCE</name>
<organism evidence="1 2">
    <name type="scientific">Patella caerulea</name>
    <name type="common">Rayed Mediterranean limpet</name>
    <dbReference type="NCBI Taxonomy" id="87958"/>
    <lineage>
        <taxon>Eukaryota</taxon>
        <taxon>Metazoa</taxon>
        <taxon>Spiralia</taxon>
        <taxon>Lophotrochozoa</taxon>
        <taxon>Mollusca</taxon>
        <taxon>Gastropoda</taxon>
        <taxon>Patellogastropoda</taxon>
        <taxon>Patelloidea</taxon>
        <taxon>Patellidae</taxon>
        <taxon>Patella</taxon>
    </lineage>
</organism>
<evidence type="ECO:0000313" key="1">
    <source>
        <dbReference type="EMBL" id="KAK6191025.1"/>
    </source>
</evidence>
<comment type="caution">
    <text evidence="1">The sequence shown here is derived from an EMBL/GenBank/DDBJ whole genome shotgun (WGS) entry which is preliminary data.</text>
</comment>
<sequence length="119" mass="13420">MQIVLGNIVRFKTRFLYDYVLGRASWNSSVKITPEALGELRFWNYLNSSGVEICNLNTENTFDSDASDVGFGGYLSACLVDPARFLVTGTITKEFKAPLGENWRTGWCSEDTEKFCKKV</sequence>
<dbReference type="AlphaFoldDB" id="A0AAN8KCJ6"/>
<accession>A0AAN8KCJ6</accession>
<proteinExistence type="predicted"/>
<dbReference type="EMBL" id="JAZGQO010000002">
    <property type="protein sequence ID" value="KAK6191025.1"/>
    <property type="molecule type" value="Genomic_DNA"/>
</dbReference>
<reference evidence="1 2" key="1">
    <citation type="submission" date="2024-01" db="EMBL/GenBank/DDBJ databases">
        <title>The genome of the rayed Mediterranean limpet Patella caerulea (Linnaeus, 1758).</title>
        <authorList>
            <person name="Anh-Thu Weber A."/>
            <person name="Halstead-Nussloch G."/>
        </authorList>
    </citation>
    <scope>NUCLEOTIDE SEQUENCE [LARGE SCALE GENOMIC DNA]</scope>
    <source>
        <strain evidence="1">AATW-2023a</strain>
        <tissue evidence="1">Whole specimen</tissue>
    </source>
</reference>
<protein>
    <submittedName>
        <fullName evidence="1">Uncharacterized protein</fullName>
    </submittedName>
</protein>
<evidence type="ECO:0000313" key="2">
    <source>
        <dbReference type="Proteomes" id="UP001347796"/>
    </source>
</evidence>
<gene>
    <name evidence="1" type="ORF">SNE40_002775</name>
</gene>
<dbReference type="Proteomes" id="UP001347796">
    <property type="component" value="Unassembled WGS sequence"/>
</dbReference>